<evidence type="ECO:0000313" key="1">
    <source>
        <dbReference type="EMBL" id="SDE84081.1"/>
    </source>
</evidence>
<reference evidence="1 2" key="1">
    <citation type="submission" date="2016-10" db="EMBL/GenBank/DDBJ databases">
        <authorList>
            <person name="de Groot N.N."/>
        </authorList>
    </citation>
    <scope>NUCLEOTIDE SEQUENCE [LARGE SCALE GENOMIC DNA]</scope>
    <source>
        <strain evidence="1 2">CGMCC 4.1859</strain>
    </source>
</reference>
<evidence type="ECO:0000313" key="2">
    <source>
        <dbReference type="Proteomes" id="UP000198614"/>
    </source>
</evidence>
<organism evidence="1 2">
    <name type="scientific">Streptomyces griseoaurantiacus</name>
    <dbReference type="NCBI Taxonomy" id="68213"/>
    <lineage>
        <taxon>Bacteria</taxon>
        <taxon>Bacillati</taxon>
        <taxon>Actinomycetota</taxon>
        <taxon>Actinomycetes</taxon>
        <taxon>Kitasatosporales</taxon>
        <taxon>Streptomycetaceae</taxon>
        <taxon>Streptomyces</taxon>
        <taxon>Streptomyces aurantiacus group</taxon>
    </lineage>
</organism>
<proteinExistence type="predicted"/>
<name>A0A1G7G7I7_9ACTN</name>
<accession>A0A1G7G7I7</accession>
<dbReference type="EMBL" id="FNAX01000004">
    <property type="protein sequence ID" value="SDE84081.1"/>
    <property type="molecule type" value="Genomic_DNA"/>
</dbReference>
<gene>
    <name evidence="1" type="ORF">SAMN05216260_104113</name>
</gene>
<protein>
    <submittedName>
        <fullName evidence="1">Uncharacterized protein</fullName>
    </submittedName>
</protein>
<dbReference type="AlphaFoldDB" id="A0A1G7G7I7"/>
<sequence length="97" mass="11493">MTTNERVQHKEDAAFFDEVRAVSERYPEAKHRYVIADLTLENEMGINYDRQVGVSRIEDGRIIKRFVDRDDPILARMRLCILQDIHGNCLDWREAEE</sequence>
<dbReference type="Proteomes" id="UP000198614">
    <property type="component" value="Unassembled WGS sequence"/>
</dbReference>
<dbReference type="OrthoDB" id="3873399at2"/>